<evidence type="ECO:0000256" key="1">
    <source>
        <dbReference type="SAM" id="MobiDB-lite"/>
    </source>
</evidence>
<dbReference type="EMBL" id="VOIH02000002">
    <property type="protein sequence ID" value="KAF3452276.1"/>
    <property type="molecule type" value="Genomic_DNA"/>
</dbReference>
<feature type="compositionally biased region" description="Low complexity" evidence="1">
    <location>
        <begin position="176"/>
        <end position="186"/>
    </location>
</feature>
<proteinExistence type="predicted"/>
<protein>
    <submittedName>
        <fullName evidence="2">Uncharacterized protein</fullName>
    </submittedName>
</protein>
<feature type="region of interest" description="Disordered" evidence="1">
    <location>
        <begin position="148"/>
        <end position="196"/>
    </location>
</feature>
<organism evidence="2 3">
    <name type="scientific">Rhamnella rubrinervis</name>
    <dbReference type="NCBI Taxonomy" id="2594499"/>
    <lineage>
        <taxon>Eukaryota</taxon>
        <taxon>Viridiplantae</taxon>
        <taxon>Streptophyta</taxon>
        <taxon>Embryophyta</taxon>
        <taxon>Tracheophyta</taxon>
        <taxon>Spermatophyta</taxon>
        <taxon>Magnoliopsida</taxon>
        <taxon>eudicotyledons</taxon>
        <taxon>Gunneridae</taxon>
        <taxon>Pentapetalae</taxon>
        <taxon>rosids</taxon>
        <taxon>fabids</taxon>
        <taxon>Rosales</taxon>
        <taxon>Rhamnaceae</taxon>
        <taxon>rhamnoid group</taxon>
        <taxon>Rhamneae</taxon>
        <taxon>Rhamnella</taxon>
    </lineage>
</organism>
<dbReference type="Proteomes" id="UP000796880">
    <property type="component" value="Unassembled WGS sequence"/>
</dbReference>
<feature type="compositionally biased region" description="Low complexity" evidence="1">
    <location>
        <begin position="148"/>
        <end position="157"/>
    </location>
</feature>
<reference evidence="2" key="1">
    <citation type="submission" date="2020-03" db="EMBL/GenBank/DDBJ databases">
        <title>A high-quality chromosome-level genome assembly of a woody plant with both climbing and erect habits, Rhamnella rubrinervis.</title>
        <authorList>
            <person name="Lu Z."/>
            <person name="Yang Y."/>
            <person name="Zhu X."/>
            <person name="Sun Y."/>
        </authorList>
    </citation>
    <scope>NUCLEOTIDE SEQUENCE</scope>
    <source>
        <strain evidence="2">BYM</strain>
        <tissue evidence="2">Leaf</tissue>
    </source>
</reference>
<evidence type="ECO:0000313" key="2">
    <source>
        <dbReference type="EMBL" id="KAF3452276.1"/>
    </source>
</evidence>
<comment type="caution">
    <text evidence="2">The sequence shown here is derived from an EMBL/GenBank/DDBJ whole genome shotgun (WGS) entry which is preliminary data.</text>
</comment>
<keyword evidence="3" id="KW-1185">Reference proteome</keyword>
<sequence length="196" mass="21371">MVSRPPLRQPPCSLSPYRVPLASPISPGCNNASLQGGMASNPLFRGYIHPWSPNLRCSFPHRLVVLRNGLHPGWSFPERQPSPPPLSSPVRLASTYPKIYYLLNFPLNPPGLPHSEPVETVRSHLYGSPPASCPSQAFSKPRYDSSSSWPHALPSSLQIGPGSVNKELRTSNFLGQSSQSSSQRSQGADVARWEGP</sequence>
<dbReference type="AlphaFoldDB" id="A0A8K0HGZ9"/>
<evidence type="ECO:0000313" key="3">
    <source>
        <dbReference type="Proteomes" id="UP000796880"/>
    </source>
</evidence>
<accession>A0A8K0HGZ9</accession>
<gene>
    <name evidence="2" type="ORF">FNV43_RR02709</name>
</gene>
<name>A0A8K0HGZ9_9ROSA</name>